<dbReference type="GO" id="GO:1990316">
    <property type="term" value="C:Atg1/ULK1 kinase complex"/>
    <property type="evidence" value="ECO:0007669"/>
    <property type="project" value="InterPro"/>
</dbReference>
<evidence type="ECO:0000256" key="2">
    <source>
        <dbReference type="ARBA" id="ARBA00013801"/>
    </source>
</evidence>
<dbReference type="InterPro" id="IPR040182">
    <property type="entry name" value="ATG13"/>
</dbReference>
<evidence type="ECO:0000259" key="6">
    <source>
        <dbReference type="Pfam" id="PF10033"/>
    </source>
</evidence>
<feature type="compositionally biased region" description="Low complexity" evidence="5">
    <location>
        <begin position="60"/>
        <end position="69"/>
    </location>
</feature>
<feature type="compositionally biased region" description="Polar residues" evidence="5">
    <location>
        <begin position="611"/>
        <end position="628"/>
    </location>
</feature>
<dbReference type="OrthoDB" id="70161at2759"/>
<feature type="region of interest" description="Disordered" evidence="5">
    <location>
        <begin position="365"/>
        <end position="406"/>
    </location>
</feature>
<name>A0A4U0TYZ9_9PEZI</name>
<dbReference type="GO" id="GO:0034727">
    <property type="term" value="P:piecemeal microautophagy of the nucleus"/>
    <property type="evidence" value="ECO:0007669"/>
    <property type="project" value="TreeGrafter"/>
</dbReference>
<evidence type="ECO:0000256" key="1">
    <source>
        <dbReference type="ARBA" id="ARBA00005246"/>
    </source>
</evidence>
<keyword evidence="8" id="KW-1185">Reference proteome</keyword>
<dbReference type="GO" id="GO:0000423">
    <property type="term" value="P:mitophagy"/>
    <property type="evidence" value="ECO:0007669"/>
    <property type="project" value="TreeGrafter"/>
</dbReference>
<feature type="compositionally biased region" description="Low complexity" evidence="5">
    <location>
        <begin position="595"/>
        <end position="604"/>
    </location>
</feature>
<feature type="compositionally biased region" description="Acidic residues" evidence="5">
    <location>
        <begin position="769"/>
        <end position="785"/>
    </location>
</feature>
<feature type="region of interest" description="Disordered" evidence="5">
    <location>
        <begin position="714"/>
        <end position="785"/>
    </location>
</feature>
<evidence type="ECO:0000256" key="4">
    <source>
        <dbReference type="RuleBase" id="RU361214"/>
    </source>
</evidence>
<feature type="domain" description="Autophagy-related protein 13 N-terminal" evidence="6">
    <location>
        <begin position="81"/>
        <end position="338"/>
    </location>
</feature>
<sequence length="785" mass="85368">MHQHIRSAPRSSSAASNPTTNPERTNNARDQPPQRTRSSVDLASYTERIGGDAGGPRVRSGSSAASSSGQERELNKLNQIIQHFHTKAALMICSARASLPPSYNRNGESRQDRWFNIVSDDTDVLLDDLREWKRSDVSDNKPPPLVVEVYLDTAHLRENQALVIIDDSGKRWDVSDALAGSADSSPRPPTKSGGKYYEVVLERWTIELGDSEGCSRDQLNDQLPNVYKKGVVLFRSLFTYLRFLPAWKLYRRFGRQPGTQSGLRLKYRIRRGRGLPHGQKDTLSTPLCPSEADIAAGATSSPTGVDESAVSLTHHFDTLPCPSGLLRITCTYRRNQDFAAVDAEALLSSRFIGLDEGLPTLAAGRSLPLSRTQQAATSPQTRSKTQYGSAQASSSSSRLTNTKPTTARLPRALLGAYGSLNTFHATGRRESPLSALQRRQEEDSEDSDMEGAPKLTEEEIQKRYQERRRSGMGLQNVFKAGSMADATPVPAPPGGRPDPRARVGMVAYSAPASRDQRVVDPRNGRLRNKRSLTAETEVLPPSASAEDFARNVEAEQASIRDIGRTDRLSSDSSRRVTLNTLPQYAARHRAPNETAIASSGSSSPRPAPPQRYTSSFANRTRRPTSIISQAGRSGGSNEGSGGSEAARDSSSAAKSGEVDDDTTSLQSFIGDLQSAAVRNHTLMRRSPTTHTVDLGRYREMREPSASLADDMAGSLTLASSGTPPSRRLSNVPGLSTSSSPGSRAQYMGHAPHVRSRLSTQSIGARPQEEGTEEEDEPCFFPAEDV</sequence>
<feature type="compositionally biased region" description="Polar residues" evidence="5">
    <location>
        <begin position="23"/>
        <end position="41"/>
    </location>
</feature>
<accession>A0A4U0TYZ9</accession>
<gene>
    <name evidence="7" type="ORF">B0A50_04932</name>
</gene>
<dbReference type="Gene3D" id="3.30.900.10">
    <property type="entry name" value="HORMA domain"/>
    <property type="match status" value="1"/>
</dbReference>
<feature type="region of interest" description="Disordered" evidence="5">
    <location>
        <begin position="1"/>
        <end position="71"/>
    </location>
</feature>
<feature type="region of interest" description="Disordered" evidence="5">
    <location>
        <begin position="481"/>
        <end position="664"/>
    </location>
</feature>
<feature type="compositionally biased region" description="Basic and acidic residues" evidence="5">
    <location>
        <begin position="561"/>
        <end position="574"/>
    </location>
</feature>
<dbReference type="AlphaFoldDB" id="A0A4U0TYZ9"/>
<reference evidence="7 8" key="1">
    <citation type="submission" date="2017-03" db="EMBL/GenBank/DDBJ databases">
        <title>Genomes of endolithic fungi from Antarctica.</title>
        <authorList>
            <person name="Coleine C."/>
            <person name="Masonjones S."/>
            <person name="Stajich J.E."/>
        </authorList>
    </citation>
    <scope>NUCLEOTIDE SEQUENCE [LARGE SCALE GENOMIC DNA]</scope>
    <source>
        <strain evidence="7 8">CCFEE 6315</strain>
    </source>
</reference>
<dbReference type="PANTHER" id="PTHR13430:SF4">
    <property type="entry name" value="AUTOPHAGY-RELATED PROTEIN 13"/>
    <property type="match status" value="1"/>
</dbReference>
<protein>
    <recommendedName>
        <fullName evidence="2 4">Autophagy-related protein 13</fullName>
    </recommendedName>
</protein>
<evidence type="ECO:0000256" key="5">
    <source>
        <dbReference type="SAM" id="MobiDB-lite"/>
    </source>
</evidence>
<proteinExistence type="inferred from homology"/>
<comment type="caution">
    <text evidence="7">The sequence shown here is derived from an EMBL/GenBank/DDBJ whole genome shotgun (WGS) entry which is preliminary data.</text>
</comment>
<feature type="compositionally biased region" description="Gly residues" evidence="5">
    <location>
        <begin position="632"/>
        <end position="642"/>
    </location>
</feature>
<organism evidence="7 8">
    <name type="scientific">Salinomyces thailandicus</name>
    <dbReference type="NCBI Taxonomy" id="706561"/>
    <lineage>
        <taxon>Eukaryota</taxon>
        <taxon>Fungi</taxon>
        <taxon>Dikarya</taxon>
        <taxon>Ascomycota</taxon>
        <taxon>Pezizomycotina</taxon>
        <taxon>Dothideomycetes</taxon>
        <taxon>Dothideomycetidae</taxon>
        <taxon>Mycosphaerellales</taxon>
        <taxon>Teratosphaeriaceae</taxon>
        <taxon>Salinomyces</taxon>
    </lineage>
</organism>
<dbReference type="InterPro" id="IPR036570">
    <property type="entry name" value="HORMA_dom_sf"/>
</dbReference>
<dbReference type="Pfam" id="PF10033">
    <property type="entry name" value="ATG13"/>
    <property type="match status" value="1"/>
</dbReference>
<dbReference type="EMBL" id="NAJL01000023">
    <property type="protein sequence ID" value="TKA27322.1"/>
    <property type="molecule type" value="Genomic_DNA"/>
</dbReference>
<feature type="compositionally biased region" description="Polar residues" evidence="5">
    <location>
        <begin position="369"/>
        <end position="388"/>
    </location>
</feature>
<dbReference type="PANTHER" id="PTHR13430">
    <property type="match status" value="1"/>
</dbReference>
<feature type="compositionally biased region" description="Low complexity" evidence="5">
    <location>
        <begin position="8"/>
        <end position="22"/>
    </location>
</feature>
<dbReference type="Proteomes" id="UP000308549">
    <property type="component" value="Unassembled WGS sequence"/>
</dbReference>
<feature type="region of interest" description="Disordered" evidence="5">
    <location>
        <begin position="425"/>
        <end position="459"/>
    </location>
</feature>
<evidence type="ECO:0000256" key="3">
    <source>
        <dbReference type="ARBA" id="ARBA00023006"/>
    </source>
</evidence>
<evidence type="ECO:0000313" key="8">
    <source>
        <dbReference type="Proteomes" id="UP000308549"/>
    </source>
</evidence>
<feature type="compositionally biased region" description="Basic and acidic residues" evidence="5">
    <location>
        <begin position="514"/>
        <end position="523"/>
    </location>
</feature>
<dbReference type="GO" id="GO:0034497">
    <property type="term" value="P:protein localization to phagophore assembly site"/>
    <property type="evidence" value="ECO:0007669"/>
    <property type="project" value="TreeGrafter"/>
</dbReference>
<dbReference type="GO" id="GO:0005829">
    <property type="term" value="C:cytosol"/>
    <property type="evidence" value="ECO:0007669"/>
    <property type="project" value="TreeGrafter"/>
</dbReference>
<evidence type="ECO:0000313" key="7">
    <source>
        <dbReference type="EMBL" id="TKA27322.1"/>
    </source>
</evidence>
<dbReference type="GO" id="GO:0000407">
    <property type="term" value="C:phagophore assembly site"/>
    <property type="evidence" value="ECO:0007669"/>
    <property type="project" value="TreeGrafter"/>
</dbReference>
<dbReference type="InterPro" id="IPR018731">
    <property type="entry name" value="Atg13_N"/>
</dbReference>
<feature type="compositionally biased region" description="Polar residues" evidence="5">
    <location>
        <begin position="732"/>
        <end position="742"/>
    </location>
</feature>
<keyword evidence="3 4" id="KW-0072">Autophagy</keyword>
<comment type="similarity">
    <text evidence="1 4">Belongs to the ATG13 family. Fungi subfamily.</text>
</comment>